<feature type="repeat" description="PPR" evidence="3">
    <location>
        <begin position="361"/>
        <end position="395"/>
    </location>
</feature>
<dbReference type="NCBIfam" id="TIGR00756">
    <property type="entry name" value="PPR"/>
    <property type="match status" value="5"/>
</dbReference>
<dbReference type="Proteomes" id="UP001515500">
    <property type="component" value="Chromosome 16"/>
</dbReference>
<gene>
    <name evidence="5" type="primary">LOC120278504</name>
</gene>
<dbReference type="PANTHER" id="PTHR47939:SF5">
    <property type="entry name" value="PENTACOTRIPEPTIDE-REPEAT REGION OF PRORP DOMAIN-CONTAINING PROTEIN"/>
    <property type="match status" value="1"/>
</dbReference>
<evidence type="ECO:0000313" key="5">
    <source>
        <dbReference type="RefSeq" id="XP_039141222.1"/>
    </source>
</evidence>
<dbReference type="Pfam" id="PF01535">
    <property type="entry name" value="PPR"/>
    <property type="match status" value="4"/>
</dbReference>
<dbReference type="GeneID" id="120278504"/>
<organism evidence="4 5">
    <name type="scientific">Dioscorea cayennensis subsp. rotundata</name>
    <name type="common">White Guinea yam</name>
    <name type="synonym">Dioscorea rotundata</name>
    <dbReference type="NCBI Taxonomy" id="55577"/>
    <lineage>
        <taxon>Eukaryota</taxon>
        <taxon>Viridiplantae</taxon>
        <taxon>Streptophyta</taxon>
        <taxon>Embryophyta</taxon>
        <taxon>Tracheophyta</taxon>
        <taxon>Spermatophyta</taxon>
        <taxon>Magnoliopsida</taxon>
        <taxon>Liliopsida</taxon>
        <taxon>Dioscoreales</taxon>
        <taxon>Dioscoreaceae</taxon>
        <taxon>Dioscorea</taxon>
    </lineage>
</organism>
<accession>A0AB40CRN8</accession>
<evidence type="ECO:0000256" key="1">
    <source>
        <dbReference type="ARBA" id="ARBA00007626"/>
    </source>
</evidence>
<evidence type="ECO:0000313" key="4">
    <source>
        <dbReference type="Proteomes" id="UP001515500"/>
    </source>
</evidence>
<sequence length="538" mass="62742">MALIFCPLKRRTKLLHSFFPSVFLHPNFHPPHLTHFHSSSPPPKTPPLNPSPKTFFQDPTFLPPKSSKSDFDSDFEEPATSSSDPQLPILLNLISQSKSKALSQQEALEFIRASFGSEPSECLVRLALWELRWDWESAFLVFLWGSECVLDCLWAWRLMIWVLGKHDRFDLAWRVVRRMYRRSILNRDAIVVLMERYAAANEPSKAIKTFHAMEKFKIAADSTVFYTLLSALCKNKNVEEAEELLLVNRKFYPLEAESFNIILDGWCNIIVDIVEAKRVWREMSNCCITPDGTSYIHMISCFSKVSNLFDSLRLYDEMKKRGWVPSLVVYNALIYVLAKENCLKEAHNIFDKIKQEGLEPDVGTYNSMIYPLCENQRLEEAHRVMDEMIERNITPTIQTYHAFAKVDSIDGTLRLIKKMSDVGRGPNSCTFSLILNKFIRMNECGNALRMWTEMRRYNVIPDSSHYTQLIEGLIRHGWIPKALEFYNEMKSKRFPNDPKFEKIFQTFVTNHKNHWGKGKEYITRPHGKNTNLERVRIY</sequence>
<protein>
    <submittedName>
        <fullName evidence="5">Pentatricopeptide repeat-containing protein At1g80880, mitochondrial</fullName>
    </submittedName>
</protein>
<reference evidence="5" key="1">
    <citation type="submission" date="2025-08" db="UniProtKB">
        <authorList>
            <consortium name="RefSeq"/>
        </authorList>
    </citation>
    <scope>IDENTIFICATION</scope>
</reference>
<dbReference type="Pfam" id="PF13041">
    <property type="entry name" value="PPR_2"/>
    <property type="match status" value="1"/>
</dbReference>
<feature type="repeat" description="PPR" evidence="3">
    <location>
        <begin position="427"/>
        <end position="461"/>
    </location>
</feature>
<feature type="repeat" description="PPR" evidence="3">
    <location>
        <begin position="462"/>
        <end position="496"/>
    </location>
</feature>
<comment type="similarity">
    <text evidence="1">Belongs to the PPR family. P subfamily.</text>
</comment>
<proteinExistence type="inferred from homology"/>
<dbReference type="RefSeq" id="XP_039141222.1">
    <property type="nucleotide sequence ID" value="XM_039285288.1"/>
</dbReference>
<dbReference type="PANTHER" id="PTHR47939">
    <property type="entry name" value="MEMBRANE-ASSOCIATED SALT-INDUCIBLE PROTEIN-LIKE"/>
    <property type="match status" value="1"/>
</dbReference>
<dbReference type="AlphaFoldDB" id="A0AB40CRN8"/>
<keyword evidence="4" id="KW-1185">Reference proteome</keyword>
<dbReference type="InterPro" id="IPR011990">
    <property type="entry name" value="TPR-like_helical_dom_sf"/>
</dbReference>
<keyword evidence="2" id="KW-0677">Repeat</keyword>
<name>A0AB40CRN8_DIOCR</name>
<dbReference type="PROSITE" id="PS51375">
    <property type="entry name" value="PPR"/>
    <property type="match status" value="5"/>
</dbReference>
<feature type="repeat" description="PPR" evidence="3">
    <location>
        <begin position="326"/>
        <end position="360"/>
    </location>
</feature>
<feature type="repeat" description="PPR" evidence="3">
    <location>
        <begin position="291"/>
        <end position="325"/>
    </location>
</feature>
<dbReference type="Gene3D" id="1.25.40.10">
    <property type="entry name" value="Tetratricopeptide repeat domain"/>
    <property type="match status" value="3"/>
</dbReference>
<evidence type="ECO:0000256" key="3">
    <source>
        <dbReference type="PROSITE-ProRule" id="PRU00708"/>
    </source>
</evidence>
<dbReference type="InterPro" id="IPR050667">
    <property type="entry name" value="PPR-containing_protein"/>
</dbReference>
<evidence type="ECO:0000256" key="2">
    <source>
        <dbReference type="ARBA" id="ARBA00022737"/>
    </source>
</evidence>
<dbReference type="InterPro" id="IPR002885">
    <property type="entry name" value="PPR_rpt"/>
</dbReference>